<accession>A0A5B8MG39</accession>
<feature type="region of interest" description="Disordered" evidence="1">
    <location>
        <begin position="15"/>
        <end position="62"/>
    </location>
</feature>
<reference evidence="2 3" key="1">
    <citation type="submission" date="2018-07" db="EMBL/GenBank/DDBJ databases">
        <title>The complete nuclear genome of the prasinophyte Chloropicon primus (CCMP1205).</title>
        <authorList>
            <person name="Pombert J.-F."/>
            <person name="Otis C."/>
            <person name="Turmel M."/>
            <person name="Lemieux C."/>
        </authorList>
    </citation>
    <scope>NUCLEOTIDE SEQUENCE [LARGE SCALE GENOMIC DNA]</scope>
    <source>
        <strain evidence="2 3">CCMP1205</strain>
    </source>
</reference>
<name>A0A5B8MG39_9CHLO</name>
<evidence type="ECO:0000313" key="2">
    <source>
        <dbReference type="EMBL" id="QDZ18292.1"/>
    </source>
</evidence>
<evidence type="ECO:0000313" key="3">
    <source>
        <dbReference type="Proteomes" id="UP000316726"/>
    </source>
</evidence>
<dbReference type="Proteomes" id="UP000316726">
    <property type="component" value="Chromosome 1"/>
</dbReference>
<protein>
    <submittedName>
        <fullName evidence="2">Uncharacterized protein</fullName>
    </submittedName>
</protein>
<feature type="compositionally biased region" description="Low complexity" evidence="1">
    <location>
        <begin position="38"/>
        <end position="53"/>
    </location>
</feature>
<organism evidence="2 3">
    <name type="scientific">Chloropicon primus</name>
    <dbReference type="NCBI Taxonomy" id="1764295"/>
    <lineage>
        <taxon>Eukaryota</taxon>
        <taxon>Viridiplantae</taxon>
        <taxon>Chlorophyta</taxon>
        <taxon>Chloropicophyceae</taxon>
        <taxon>Chloropicales</taxon>
        <taxon>Chloropicaceae</taxon>
        <taxon>Chloropicon</taxon>
    </lineage>
</organism>
<feature type="region of interest" description="Disordered" evidence="1">
    <location>
        <begin position="923"/>
        <end position="961"/>
    </location>
</feature>
<dbReference type="EMBL" id="CP031034">
    <property type="protein sequence ID" value="QDZ18292.1"/>
    <property type="molecule type" value="Genomic_DNA"/>
</dbReference>
<feature type="region of interest" description="Disordered" evidence="1">
    <location>
        <begin position="832"/>
        <end position="858"/>
    </location>
</feature>
<evidence type="ECO:0000256" key="1">
    <source>
        <dbReference type="SAM" id="MobiDB-lite"/>
    </source>
</evidence>
<feature type="compositionally biased region" description="Basic and acidic residues" evidence="1">
    <location>
        <begin position="841"/>
        <end position="852"/>
    </location>
</feature>
<sequence length="961" mass="105584">MVGVEGSCAGRGLWEKWFSRPGGSRARGRNPGSERSGEASSAGASTSASGDGTSPRKDGRGERRTAAELLYNALRNAAYQSKVLGTKGSVSAARGECEDSSFLSTLLRGMRSIELAESGEGMQRIFRLVRNLPVPEQWQVLQALHEETLNLDEKGPLASTFLEYVKSKTGGLLFPGRSAPDQFSTAEVLKKLEAQNSKAAGGSGCDKSSEAELLPLLADIMVSHETETGGREVMRILTAMMVADSKRERQATPGWRKNTIEILLNMKFQAGYDGGQGGEISSLLLCHQDMSVDPAVLRGGASSTGCLLRVGTLVKCLEFFSKDCGERGETCNFPRARNHLLSILLMKLKAIFRGGKTRSVRDVAPLHPLGGLGTNMQGVFKEVLGTCFDYWNMPASLVNHSKAILSHCHHYEVVCERQIMSQNGSTDINVVPTHSELRLELAQNQSLEDKIVIICLVQECLKYLGDRGQGPSEMVESLRSALGKESLASLCKVASLLWQSNQGRNVWLASTRYFKSKPFTCLAVAFGVLLHFELSGASNGILISSIVQLLKELERFVRFETESSGSQKRPSYKLNQDSVYGMVTQILLLSSFLAVPSAPASVPPIFSCVFEYLRKDLEFVKSSLSRLHLGTPDLDFKRFSEVFSDLIQGFYKPLFQLEAKVGNFAKVPTLGDAFFESLFSVMELLLRVVGAPVRNALLGDQGREAAAKHHDPEVPRPGGGTHSKIQMTLGIAKACLEVLQVLLNERGPDLDQCSDKLKCKIERASMVFDYILAKFIHVMKLYKAGEKTSEMVGVGERDAAQITSGQAEVYLSVKEFVTKCIETFSIQKVKKRPADTVAKPPSERKTSKDSKQKSRVVTNAKQVRKTNKRHKRSSNAFIDAALRGEGYHAKEDGDLEDLEDLEDFIVCKPGRDYDKVLAKRTPRVQDAGKAVGEKRRKERGVPAGLHPAIQDEEEEDEIEEV</sequence>
<proteinExistence type="predicted"/>
<feature type="compositionally biased region" description="Acidic residues" evidence="1">
    <location>
        <begin position="950"/>
        <end position="961"/>
    </location>
</feature>
<dbReference type="AlphaFoldDB" id="A0A5B8MG39"/>
<keyword evidence="3" id="KW-1185">Reference proteome</keyword>
<gene>
    <name evidence="2" type="ORF">A3770_01p08100</name>
</gene>